<proteinExistence type="predicted"/>
<organism evidence="1 2">
    <name type="scientific">Penstemon smallii</name>
    <dbReference type="NCBI Taxonomy" id="265156"/>
    <lineage>
        <taxon>Eukaryota</taxon>
        <taxon>Viridiplantae</taxon>
        <taxon>Streptophyta</taxon>
        <taxon>Embryophyta</taxon>
        <taxon>Tracheophyta</taxon>
        <taxon>Spermatophyta</taxon>
        <taxon>Magnoliopsida</taxon>
        <taxon>eudicotyledons</taxon>
        <taxon>Gunneridae</taxon>
        <taxon>Pentapetalae</taxon>
        <taxon>asterids</taxon>
        <taxon>lamiids</taxon>
        <taxon>Lamiales</taxon>
        <taxon>Plantaginaceae</taxon>
        <taxon>Cheloneae</taxon>
        <taxon>Penstemon</taxon>
    </lineage>
</organism>
<evidence type="ECO:0000313" key="2">
    <source>
        <dbReference type="Proteomes" id="UP001634393"/>
    </source>
</evidence>
<gene>
    <name evidence="1" type="ORF">ACJIZ3_024823</name>
</gene>
<protein>
    <submittedName>
        <fullName evidence="1">Uncharacterized protein</fullName>
    </submittedName>
</protein>
<sequence length="102" mass="11613">MGPPFAAGYPQRRYKIILGSPISPIDVHLLRYHSVISVTTLTNQFIPLNRLGFYILLHQISMWKDTFEGNTSPSMGVAYVQQLEKSLLKPAQLELELEKARQ</sequence>
<reference evidence="1 2" key="1">
    <citation type="submission" date="2024-12" db="EMBL/GenBank/DDBJ databases">
        <title>The unique morphological basis and parallel evolutionary history of personate flowers in Penstemon.</title>
        <authorList>
            <person name="Depatie T.H."/>
            <person name="Wessinger C.A."/>
        </authorList>
    </citation>
    <scope>NUCLEOTIDE SEQUENCE [LARGE SCALE GENOMIC DNA]</scope>
    <source>
        <strain evidence="1">WTNN_2</strain>
        <tissue evidence="1">Leaf</tissue>
    </source>
</reference>
<dbReference type="Proteomes" id="UP001634393">
    <property type="component" value="Unassembled WGS sequence"/>
</dbReference>
<keyword evidence="2" id="KW-1185">Reference proteome</keyword>
<evidence type="ECO:0000313" key="1">
    <source>
        <dbReference type="EMBL" id="KAL3840232.1"/>
    </source>
</evidence>
<dbReference type="AlphaFoldDB" id="A0ABD3TVI9"/>
<name>A0ABD3TVI9_9LAMI</name>
<comment type="caution">
    <text evidence="1">The sequence shown here is derived from an EMBL/GenBank/DDBJ whole genome shotgun (WGS) entry which is preliminary data.</text>
</comment>
<accession>A0ABD3TVI9</accession>
<dbReference type="EMBL" id="JBJXBP010000003">
    <property type="protein sequence ID" value="KAL3840232.1"/>
    <property type="molecule type" value="Genomic_DNA"/>
</dbReference>